<evidence type="ECO:0000313" key="4">
    <source>
        <dbReference type="Proteomes" id="UP001396898"/>
    </source>
</evidence>
<accession>A0ABR1RHK2</accession>
<feature type="region of interest" description="Disordered" evidence="1">
    <location>
        <begin position="327"/>
        <end position="367"/>
    </location>
</feature>
<dbReference type="PANTHER" id="PTHR46411">
    <property type="entry name" value="FAMILY ATPASE, PUTATIVE-RELATED"/>
    <property type="match status" value="1"/>
</dbReference>
<feature type="region of interest" description="Disordered" evidence="1">
    <location>
        <begin position="744"/>
        <end position="777"/>
    </location>
</feature>
<keyword evidence="4" id="KW-1185">Reference proteome</keyword>
<feature type="compositionally biased region" description="Basic and acidic residues" evidence="1">
    <location>
        <begin position="357"/>
        <end position="367"/>
    </location>
</feature>
<evidence type="ECO:0000256" key="1">
    <source>
        <dbReference type="SAM" id="MobiDB-lite"/>
    </source>
</evidence>
<gene>
    <name evidence="3" type="ORF">PG991_011897</name>
</gene>
<dbReference type="Pfam" id="PF23232">
    <property type="entry name" value="AAA_lid_13"/>
    <property type="match status" value="1"/>
</dbReference>
<name>A0ABR1RHK2_9PEZI</name>
<feature type="compositionally biased region" description="Polar residues" evidence="1">
    <location>
        <begin position="346"/>
        <end position="356"/>
    </location>
</feature>
<dbReference type="Pfam" id="PF22942">
    <property type="entry name" value="DUF7025"/>
    <property type="match status" value="1"/>
</dbReference>
<dbReference type="EMBL" id="JAQQWI010000016">
    <property type="protein sequence ID" value="KAK8009346.1"/>
    <property type="molecule type" value="Genomic_DNA"/>
</dbReference>
<reference evidence="3 4" key="1">
    <citation type="submission" date="2023-01" db="EMBL/GenBank/DDBJ databases">
        <title>Analysis of 21 Apiospora genomes using comparative genomics revels a genus with tremendous synthesis potential of carbohydrate active enzymes and secondary metabolites.</title>
        <authorList>
            <person name="Sorensen T."/>
        </authorList>
    </citation>
    <scope>NUCLEOTIDE SEQUENCE [LARGE SCALE GENOMIC DNA]</scope>
    <source>
        <strain evidence="3 4">CBS 20057</strain>
    </source>
</reference>
<dbReference type="Proteomes" id="UP001396898">
    <property type="component" value="Unassembled WGS sequence"/>
</dbReference>
<dbReference type="Gene3D" id="3.40.50.300">
    <property type="entry name" value="P-loop containing nucleotide triphosphate hydrolases"/>
    <property type="match status" value="1"/>
</dbReference>
<dbReference type="Pfam" id="PF00004">
    <property type="entry name" value="AAA"/>
    <property type="match status" value="1"/>
</dbReference>
<dbReference type="CDD" id="cd19481">
    <property type="entry name" value="RecA-like_protease"/>
    <property type="match status" value="1"/>
</dbReference>
<dbReference type="InterPro" id="IPR027417">
    <property type="entry name" value="P-loop_NTPase"/>
</dbReference>
<protein>
    <recommendedName>
        <fullName evidence="2">AAA+ ATPase domain-containing protein</fullName>
    </recommendedName>
</protein>
<organism evidence="3 4">
    <name type="scientific">Apiospora marii</name>
    <dbReference type="NCBI Taxonomy" id="335849"/>
    <lineage>
        <taxon>Eukaryota</taxon>
        <taxon>Fungi</taxon>
        <taxon>Dikarya</taxon>
        <taxon>Ascomycota</taxon>
        <taxon>Pezizomycotina</taxon>
        <taxon>Sordariomycetes</taxon>
        <taxon>Xylariomycetidae</taxon>
        <taxon>Amphisphaeriales</taxon>
        <taxon>Apiosporaceae</taxon>
        <taxon>Apiospora</taxon>
    </lineage>
</organism>
<sequence>MLDLRTFEQDLAEVCGSEELFLANIYEDLIDHGDDAFDHCDGTFNTYYGILRDFLVDSGIADSISLVEEDAEAEIVALCEPFVKGFVDLCSTRVDLCILNFPDAAYLETSRKSLDRTLLGILNFETDLVESIKSKTRQFRESKKGIRTTAKEDRDTAAGPTISTSLSKSALSTAHKELSRDNIGVHSNQFNEVGDYGQERGKRGRIWNHFTISRDQTSASDFTREFLAKLFGISLHPTDHAEEEVNINLHDFQEEDTDCEPTEAQHPRLVYEHNLRQHQLCQQQMRLHALKRDCLLHPVSQVTTESKSYLEDTSRPKTHTVCTDRNMSTSMEADPNGTELKEIKSSKNIATGNDDPSSGRDTSDVGKSNDDLLGRIALLEQENQVLKRTQPGIFRFEKLYFLPAQNNKPGTNAERMVGYLDEPSWVRLPSGHPVLRCNLPVNDVNGFLRQRPDISFAVAYYYTPSVQEAEVEKAILAGNALPRSVPTSEFITLHDTNLTAAVEQFLAMQPTFSNDFPDLNIRVSIPAPYLFWYHYRSANALDRLNPKSREIMEFLTSWIEENYSQKYALVENHLENGAISQETMPFLVKPGDVLVWEERREIYAAIAKNWLKQTSAPFLRQSSKEKDLNWSKTGNLLNKISTTWSVDSWHFEFDGEFRREKTTIGMSLEVDEADEESRIDKLKVYPLRFASSRIKACLERRGRTFWKCRKQQLVSFEDEDAEDTNGERFMVDYKTYQQLHPSSATATARFPLPQTNRGADDAEKLSSEAMEDDTPPPSPDIYVFPNAIPGYNLHTKKWVDLKVDRIRDVTWNKDSFKHLVVEPNTKELIQALVKNQIASEQGTDIVNRKGNGLIILLHGGPGTGKTFTAESVAELAEKPLFRVTCGDIGTKPEEVEKYLDSVLYLGKIWNCIVLIDEAEVFLEQRSLDNLERNALVSVFLRVLEYYEGILILTSNRVGTFDEAFKSRILLSLHYDNLSEGQRTQIWKNMLRRLEDISNKDDSAATDMEPGSRKRKARDETGILGIDFDEVNCYITELAKQDLNGRQIRNVITTARQLATFRNTQMRYEHLQHVMSVSSKFDNYLKKLQEGYSDDQIARDEGFR</sequence>
<feature type="region of interest" description="Disordered" evidence="1">
    <location>
        <begin position="143"/>
        <end position="166"/>
    </location>
</feature>
<dbReference type="InterPro" id="IPR056599">
    <property type="entry name" value="AAA_lid_fung"/>
</dbReference>
<dbReference type="PANTHER" id="PTHR46411:SF2">
    <property type="entry name" value="AAA+ ATPASE DOMAIN-CONTAINING PROTEIN"/>
    <property type="match status" value="1"/>
</dbReference>
<evidence type="ECO:0000259" key="2">
    <source>
        <dbReference type="SMART" id="SM00382"/>
    </source>
</evidence>
<proteinExistence type="predicted"/>
<dbReference type="InterPro" id="IPR054289">
    <property type="entry name" value="DUF7025"/>
</dbReference>
<dbReference type="InterPro" id="IPR003959">
    <property type="entry name" value="ATPase_AAA_core"/>
</dbReference>
<evidence type="ECO:0000313" key="3">
    <source>
        <dbReference type="EMBL" id="KAK8009346.1"/>
    </source>
</evidence>
<feature type="domain" description="AAA+ ATPase" evidence="2">
    <location>
        <begin position="851"/>
        <end position="978"/>
    </location>
</feature>
<feature type="compositionally biased region" description="Basic and acidic residues" evidence="1">
    <location>
        <begin position="143"/>
        <end position="156"/>
    </location>
</feature>
<comment type="caution">
    <text evidence="3">The sequence shown here is derived from an EMBL/GenBank/DDBJ whole genome shotgun (WGS) entry which is preliminary data.</text>
</comment>
<dbReference type="SUPFAM" id="SSF52540">
    <property type="entry name" value="P-loop containing nucleoside triphosphate hydrolases"/>
    <property type="match status" value="1"/>
</dbReference>
<dbReference type="SMART" id="SM00382">
    <property type="entry name" value="AAA"/>
    <property type="match status" value="1"/>
</dbReference>
<dbReference type="InterPro" id="IPR003593">
    <property type="entry name" value="AAA+_ATPase"/>
</dbReference>